<dbReference type="InterPro" id="IPR054593">
    <property type="entry name" value="Beta-mannosidase-like_N2"/>
</dbReference>
<feature type="domain" description="Beta-mannosidase-like galactose-binding" evidence="3">
    <location>
        <begin position="91"/>
        <end position="154"/>
    </location>
</feature>
<evidence type="ECO:0000256" key="2">
    <source>
        <dbReference type="SAM" id="MobiDB-lite"/>
    </source>
</evidence>
<sequence length="195" mass="21389">MTTRLDRIAPALALCEAFSAFARDSQHLSLKGNWQFALATTSTKAEALSGFHAPGYDTTRFRALPVPSNWALHGHEAATYKAFKGDESQGFYLTRFSAPASFTGQRVLLHFGGVWSSAEVWLNGKPLGRHDSGFTGFAHDVTHVLRPGAENTLGGERVPAVEGGSRLDVLRPVHPFTHTLNGTDRRDTRKKDRET</sequence>
<dbReference type="RefSeq" id="WP_394396264.1">
    <property type="nucleotide sequence ID" value="NZ_JBIGHW010000003.1"/>
</dbReference>
<accession>A0ABW7FES9</accession>
<evidence type="ECO:0000313" key="4">
    <source>
        <dbReference type="EMBL" id="MFG6440236.1"/>
    </source>
</evidence>
<dbReference type="PANTHER" id="PTHR42732:SF1">
    <property type="entry name" value="BETA-MANNOSIDASE"/>
    <property type="match status" value="1"/>
</dbReference>
<reference evidence="4 5" key="1">
    <citation type="submission" date="2024-08" db="EMBL/GenBank/DDBJ databases">
        <authorList>
            <person name="Lu H."/>
        </authorList>
    </citation>
    <scope>NUCLEOTIDE SEQUENCE [LARGE SCALE GENOMIC DNA]</scope>
    <source>
        <strain evidence="4 5">LKC17W</strain>
    </source>
</reference>
<protein>
    <submittedName>
        <fullName evidence="4">Sugar-binding domain-containing protein</fullName>
    </submittedName>
</protein>
<feature type="region of interest" description="Disordered" evidence="2">
    <location>
        <begin position="176"/>
        <end position="195"/>
    </location>
</feature>
<dbReference type="Gene3D" id="2.60.120.260">
    <property type="entry name" value="Galactose-binding domain-like"/>
    <property type="match status" value="1"/>
</dbReference>
<dbReference type="SUPFAM" id="SSF49785">
    <property type="entry name" value="Galactose-binding domain-like"/>
    <property type="match status" value="1"/>
</dbReference>
<name>A0ABW7FES9_9BURK</name>
<organism evidence="4 5">
    <name type="scientific">Pelomonas margarita</name>
    <dbReference type="NCBI Taxonomy" id="3299031"/>
    <lineage>
        <taxon>Bacteria</taxon>
        <taxon>Pseudomonadati</taxon>
        <taxon>Pseudomonadota</taxon>
        <taxon>Betaproteobacteria</taxon>
        <taxon>Burkholderiales</taxon>
        <taxon>Sphaerotilaceae</taxon>
        <taxon>Roseateles</taxon>
    </lineage>
</organism>
<dbReference type="PANTHER" id="PTHR42732">
    <property type="entry name" value="BETA-GALACTOSIDASE"/>
    <property type="match status" value="1"/>
</dbReference>
<dbReference type="Pfam" id="PF22666">
    <property type="entry name" value="Glyco_hydro_2_N2"/>
    <property type="match status" value="1"/>
</dbReference>
<dbReference type="InterPro" id="IPR008979">
    <property type="entry name" value="Galactose-bd-like_sf"/>
</dbReference>
<proteinExistence type="predicted"/>
<evidence type="ECO:0000259" key="3">
    <source>
        <dbReference type="Pfam" id="PF22666"/>
    </source>
</evidence>
<dbReference type="EMBL" id="JBIGHW010000003">
    <property type="protein sequence ID" value="MFG6440236.1"/>
    <property type="molecule type" value="Genomic_DNA"/>
</dbReference>
<feature type="compositionally biased region" description="Basic and acidic residues" evidence="2">
    <location>
        <begin position="183"/>
        <end position="195"/>
    </location>
</feature>
<gene>
    <name evidence="4" type="ORF">ACG0Z3_06015</name>
</gene>
<keyword evidence="1" id="KW-0378">Hydrolase</keyword>
<dbReference type="Proteomes" id="UP001606301">
    <property type="component" value="Unassembled WGS sequence"/>
</dbReference>
<evidence type="ECO:0000313" key="5">
    <source>
        <dbReference type="Proteomes" id="UP001606301"/>
    </source>
</evidence>
<evidence type="ECO:0000256" key="1">
    <source>
        <dbReference type="ARBA" id="ARBA00022801"/>
    </source>
</evidence>
<keyword evidence="5" id="KW-1185">Reference proteome</keyword>
<comment type="caution">
    <text evidence="4">The sequence shown here is derived from an EMBL/GenBank/DDBJ whole genome shotgun (WGS) entry which is preliminary data.</text>
</comment>
<dbReference type="InterPro" id="IPR051913">
    <property type="entry name" value="GH2_Domain-Containing"/>
</dbReference>